<evidence type="ECO:0000256" key="5">
    <source>
        <dbReference type="ARBA" id="ARBA00022989"/>
    </source>
</evidence>
<feature type="transmembrane region" description="Helical" evidence="8">
    <location>
        <begin position="312"/>
        <end position="335"/>
    </location>
</feature>
<feature type="transmembrane region" description="Helical" evidence="8">
    <location>
        <begin position="117"/>
        <end position="137"/>
    </location>
</feature>
<dbReference type="Pfam" id="PF03062">
    <property type="entry name" value="MBOAT"/>
    <property type="match status" value="1"/>
</dbReference>
<feature type="transmembrane region" description="Helical" evidence="8">
    <location>
        <begin position="46"/>
        <end position="65"/>
    </location>
</feature>
<sequence length="481" mass="57434">MLFNSLRFLIFFPLVLTLFYLIPKRFRWLMLLISSYYFYMCWKPEYIILIILSTVVDYIAGIKIFESKTKKKKRFWLFSSLFMNLGLLFAFKYFNFFNDSIRILLENFNLKWGIPDFSLLLPVGISFYTFQTLSYTIDVYKGKLKPQRHLGIFALYVSFFPQLVAGPIERATHLLPQFQRKVQFDYQRVVFGMRLILVGFFKKIVIADRLAFIVNPVYENPHDYTGFPLILATILFAFQIYCDFSGYSDIAIGTAKCMGFDLMQNFKRPYYSKSIREFWKRWHISLSTWFRDYFYIPLGGNRVSKIRLYRNLMLTFIISGLWHGANWTFIVWGALHGSYCIFETQVLDKIAFFKIRNSFSKYLYIVYTFILVDISWVFFRANSLSDALYILKNMFVGIFSQITNKDMLFNSLKNISKFQIVVGIFSIFILEILHLLDRDDSMLYRLEKLSPIYRWIIYVIFTLFTILMGEYGSQKFIYFQF</sequence>
<dbReference type="InterPro" id="IPR024194">
    <property type="entry name" value="Ac/AlaTfrase_AlgI/DltB"/>
</dbReference>
<feature type="transmembrane region" description="Helical" evidence="8">
    <location>
        <begin position="362"/>
        <end position="379"/>
    </location>
</feature>
<evidence type="ECO:0000256" key="8">
    <source>
        <dbReference type="SAM" id="Phobius"/>
    </source>
</evidence>
<feature type="transmembrane region" description="Helical" evidence="8">
    <location>
        <begin position="418"/>
        <end position="436"/>
    </location>
</feature>
<proteinExistence type="inferred from homology"/>
<dbReference type="InterPro" id="IPR028362">
    <property type="entry name" value="AlgI"/>
</dbReference>
<dbReference type="AlphaFoldDB" id="A0A2N5ZCH5"/>
<feature type="transmembrane region" description="Helical" evidence="8">
    <location>
        <begin position="7"/>
        <end position="26"/>
    </location>
</feature>
<feature type="transmembrane region" description="Helical" evidence="8">
    <location>
        <begin position="77"/>
        <end position="97"/>
    </location>
</feature>
<evidence type="ECO:0000313" key="9">
    <source>
        <dbReference type="EMBL" id="PLX16373.1"/>
    </source>
</evidence>
<keyword evidence="7 9" id="KW-0012">Acyltransferase</keyword>
<keyword evidence="5 8" id="KW-1133">Transmembrane helix</keyword>
<comment type="similarity">
    <text evidence="2 7">Belongs to the membrane-bound acyltransferase family.</text>
</comment>
<dbReference type="PANTHER" id="PTHR13285:SF18">
    <property type="entry name" value="PROTEIN-CYSTEINE N-PALMITOYLTRANSFERASE RASP"/>
    <property type="match status" value="1"/>
</dbReference>
<gene>
    <name evidence="9" type="ORF">C0601_10415</name>
</gene>
<dbReference type="PIRSF" id="PIRSF016636">
    <property type="entry name" value="AlgI_DltB"/>
    <property type="match status" value="1"/>
</dbReference>
<dbReference type="PANTHER" id="PTHR13285">
    <property type="entry name" value="ACYLTRANSFERASE"/>
    <property type="match status" value="1"/>
</dbReference>
<comment type="caution">
    <text evidence="9">The sequence shown here is derived from an EMBL/GenBank/DDBJ whole genome shotgun (WGS) entry which is preliminary data.</text>
</comment>
<dbReference type="PIRSF" id="PIRSF500217">
    <property type="entry name" value="AlgI"/>
    <property type="match status" value="1"/>
</dbReference>
<accession>A0A2N5ZCH5</accession>
<reference evidence="9 10" key="1">
    <citation type="submission" date="2017-11" db="EMBL/GenBank/DDBJ databases">
        <title>Genome-resolved metagenomics identifies genetic mobility, metabolic interactions, and unexpected diversity in perchlorate-reducing communities.</title>
        <authorList>
            <person name="Barnum T.P."/>
            <person name="Figueroa I.A."/>
            <person name="Carlstrom C.I."/>
            <person name="Lucas L.N."/>
            <person name="Engelbrektson A.L."/>
            <person name="Coates J.D."/>
        </authorList>
    </citation>
    <scope>NUCLEOTIDE SEQUENCE [LARGE SCALE GENOMIC DNA]</scope>
    <source>
        <strain evidence="9">BM706</strain>
    </source>
</reference>
<comment type="subcellular location">
    <subcellularLocation>
        <location evidence="1">Cell membrane</location>
        <topology evidence="1">Multi-pass membrane protein</topology>
    </subcellularLocation>
</comment>
<name>A0A2N5ZCH5_MUIH1</name>
<evidence type="ECO:0000313" key="10">
    <source>
        <dbReference type="Proteomes" id="UP000234857"/>
    </source>
</evidence>
<evidence type="ECO:0000256" key="7">
    <source>
        <dbReference type="PIRNR" id="PIRNR016636"/>
    </source>
</evidence>
<evidence type="ECO:0000256" key="3">
    <source>
        <dbReference type="ARBA" id="ARBA00022475"/>
    </source>
</evidence>
<feature type="transmembrane region" description="Helical" evidence="8">
    <location>
        <begin position="452"/>
        <end position="471"/>
    </location>
</feature>
<keyword evidence="4 8" id="KW-0812">Transmembrane</keyword>
<dbReference type="EMBL" id="PKTG01000116">
    <property type="protein sequence ID" value="PLX16373.1"/>
    <property type="molecule type" value="Genomic_DNA"/>
</dbReference>
<evidence type="ECO:0000256" key="2">
    <source>
        <dbReference type="ARBA" id="ARBA00010323"/>
    </source>
</evidence>
<keyword evidence="6 7" id="KW-0472">Membrane</keyword>
<dbReference type="GO" id="GO:0016746">
    <property type="term" value="F:acyltransferase activity"/>
    <property type="evidence" value="ECO:0007669"/>
    <property type="project" value="UniProtKB-KW"/>
</dbReference>
<evidence type="ECO:0000256" key="1">
    <source>
        <dbReference type="ARBA" id="ARBA00004651"/>
    </source>
</evidence>
<evidence type="ECO:0000256" key="6">
    <source>
        <dbReference type="ARBA" id="ARBA00023136"/>
    </source>
</evidence>
<feature type="transmembrane region" description="Helical" evidence="8">
    <location>
        <begin position="224"/>
        <end position="242"/>
    </location>
</feature>
<dbReference type="Proteomes" id="UP000234857">
    <property type="component" value="Unassembled WGS sequence"/>
</dbReference>
<keyword evidence="7 9" id="KW-0808">Transferase</keyword>
<dbReference type="GO" id="GO:0005886">
    <property type="term" value="C:plasma membrane"/>
    <property type="evidence" value="ECO:0007669"/>
    <property type="project" value="UniProtKB-SubCell"/>
</dbReference>
<dbReference type="InterPro" id="IPR051085">
    <property type="entry name" value="MB_O-acyltransferase"/>
</dbReference>
<dbReference type="GO" id="GO:0042121">
    <property type="term" value="P:alginic acid biosynthetic process"/>
    <property type="evidence" value="ECO:0007669"/>
    <property type="project" value="InterPro"/>
</dbReference>
<evidence type="ECO:0000256" key="4">
    <source>
        <dbReference type="ARBA" id="ARBA00022692"/>
    </source>
</evidence>
<protein>
    <submittedName>
        <fullName evidence="9">Membrane-bound O-acyltransferase family protein</fullName>
    </submittedName>
</protein>
<keyword evidence="3 7" id="KW-1003">Cell membrane</keyword>
<organism evidence="9 10">
    <name type="scientific">Muiribacterium halophilum</name>
    <dbReference type="NCBI Taxonomy" id="2053465"/>
    <lineage>
        <taxon>Bacteria</taxon>
        <taxon>Candidatus Muiribacteriota</taxon>
        <taxon>Candidatus Muiribacteriia</taxon>
        <taxon>Candidatus Muiribacteriales</taxon>
        <taxon>Candidatus Muiribacteriaceae</taxon>
        <taxon>Candidatus Muiribacterium</taxon>
    </lineage>
</organism>
<dbReference type="InterPro" id="IPR004299">
    <property type="entry name" value="MBOAT_fam"/>
</dbReference>